<keyword evidence="7" id="KW-0560">Oxidoreductase</keyword>
<dbReference type="InterPro" id="IPR036188">
    <property type="entry name" value="FAD/NAD-bd_sf"/>
</dbReference>
<comment type="cofactor">
    <cofactor evidence="1">
        <name>FAD</name>
        <dbReference type="ChEBI" id="CHEBI:57692"/>
    </cofactor>
</comment>
<dbReference type="InterPro" id="IPR029058">
    <property type="entry name" value="AB_hydrolase_fold"/>
</dbReference>
<dbReference type="PANTHER" id="PTHR47356:SF2">
    <property type="entry name" value="FAD-BINDING DOMAIN-CONTAINING PROTEIN-RELATED"/>
    <property type="match status" value="1"/>
</dbReference>
<dbReference type="EMBL" id="JAUJFL010000003">
    <property type="protein sequence ID" value="KAK2606606.1"/>
    <property type="molecule type" value="Genomic_DNA"/>
</dbReference>
<evidence type="ECO:0000256" key="6">
    <source>
        <dbReference type="ARBA" id="ARBA00022827"/>
    </source>
</evidence>
<dbReference type="SUPFAM" id="SSF51905">
    <property type="entry name" value="FAD/NAD(P)-binding domain"/>
    <property type="match status" value="1"/>
</dbReference>
<dbReference type="Pfam" id="PF10503">
    <property type="entry name" value="Esterase_PHB"/>
    <property type="match status" value="1"/>
</dbReference>
<dbReference type="InterPro" id="IPR002938">
    <property type="entry name" value="FAD-bd"/>
</dbReference>
<dbReference type="PRINTS" id="PR00420">
    <property type="entry name" value="RNGMNOXGNASE"/>
</dbReference>
<dbReference type="Gene3D" id="3.40.50.1820">
    <property type="entry name" value="alpha/beta hydrolase"/>
    <property type="match status" value="1"/>
</dbReference>
<dbReference type="GO" id="GO:0005576">
    <property type="term" value="C:extracellular region"/>
    <property type="evidence" value="ECO:0007669"/>
    <property type="project" value="InterPro"/>
</dbReference>
<comment type="similarity">
    <text evidence="2">Belongs to the paxM FAD-dependent monooxygenase family.</text>
</comment>
<evidence type="ECO:0000313" key="11">
    <source>
        <dbReference type="Proteomes" id="UP001265746"/>
    </source>
</evidence>
<dbReference type="AlphaFoldDB" id="A0AAD9W2U9"/>
<feature type="domain" description="FAD-binding" evidence="9">
    <location>
        <begin position="291"/>
        <end position="619"/>
    </location>
</feature>
<dbReference type="GO" id="GO:0071949">
    <property type="term" value="F:FAD binding"/>
    <property type="evidence" value="ECO:0007669"/>
    <property type="project" value="InterPro"/>
</dbReference>
<dbReference type="InterPro" id="IPR050562">
    <property type="entry name" value="FAD_mOase_fung"/>
</dbReference>
<dbReference type="InterPro" id="IPR010126">
    <property type="entry name" value="Esterase_phb"/>
</dbReference>
<proteinExistence type="inferred from homology"/>
<dbReference type="GO" id="GO:0004497">
    <property type="term" value="F:monooxygenase activity"/>
    <property type="evidence" value="ECO:0007669"/>
    <property type="project" value="InterPro"/>
</dbReference>
<evidence type="ECO:0000256" key="1">
    <source>
        <dbReference type="ARBA" id="ARBA00001974"/>
    </source>
</evidence>
<keyword evidence="6" id="KW-0274">FAD</keyword>
<dbReference type="Gene3D" id="3.50.50.60">
    <property type="entry name" value="FAD/NAD(P)-binding domain"/>
    <property type="match status" value="1"/>
</dbReference>
<comment type="caution">
    <text evidence="10">The sequence shown here is derived from an EMBL/GenBank/DDBJ whole genome shotgun (WGS) entry which is preliminary data.</text>
</comment>
<feature type="chain" id="PRO_5042291889" description="FAD-binding domain-containing protein" evidence="8">
    <location>
        <begin position="24"/>
        <end position="734"/>
    </location>
</feature>
<sequence length="734" mass="80084">MAPPSLFSIGVIVLSVLCPAVFSALVSVTDFGSNPTKLQMYINVPAKLATKPAVILALHGCGGNGPGYAQQTKYNTLSEQYGFITIFPSTTNDNNCWDVASNKSLTHEGGGDTQGLSNMVKYTIQKYSADTSKIFVTGTSSGGMMTNALAATYPDLYAAGSAYSGVAAGCLAGSPGASPISADPTCANGNVRKTQAQWVAQVKAMYPAWNGSYPRMQTWHGTADNLVFYPNLAEQIKEWSGLLDVTFTKNNTNTPQSAYTQMVYGDGTKLVAYSAQGVGHTVPVHETDNFKVIVVGGGPVGLTAAHALSRAGIEYVVLESRNSITIDVGASLALWPQGLRVLSQLGLLERLQELGEEMGRTTAVTLEGHKYQETWATEVVKENHGARATVFHRADIVALLYESLSKADKDCVVTNKTVIDIATSKDGVQVRCSDGSTYSGSIVVGADGVHSKVRQRMRELAINSSAPEVNEEKPFLSEYKVLWCTFPRQSTMDPGDTVEIHGKDLSLQCLNSKTRSWLFIYERLQKPTRERVSYSQKDAEVFAERCGDLAISEHLKVKDVFPKRYTAGMSNLEEGIVKHWSWDRIVLVGDSCHKFTPNQGLGYNNGIQDIVALVNELKRAVSPGNRADGAGLPLDVLTGVFSRYQAARMELLRKDYNASASWTRMSAWSNCFNHLLDRYVLPSIPKFNEFVITYVLAGLISETLVLDFVESEEPFKGKIPWKQNMKTSSMRPTK</sequence>
<reference evidence="10" key="1">
    <citation type="submission" date="2023-06" db="EMBL/GenBank/DDBJ databases">
        <authorList>
            <person name="Noh H."/>
        </authorList>
    </citation>
    <scope>NUCLEOTIDE SEQUENCE</scope>
    <source>
        <strain evidence="10">DUCC20226</strain>
    </source>
</reference>
<keyword evidence="4 8" id="KW-0732">Signal</keyword>
<name>A0AAD9W2U9_PHOAM</name>
<dbReference type="NCBIfam" id="TIGR01840">
    <property type="entry name" value="esterase_phb"/>
    <property type="match status" value="1"/>
</dbReference>
<evidence type="ECO:0000256" key="3">
    <source>
        <dbReference type="ARBA" id="ARBA00022630"/>
    </source>
</evidence>
<dbReference type="SUPFAM" id="SSF53474">
    <property type="entry name" value="alpha/beta-Hydrolases"/>
    <property type="match status" value="2"/>
</dbReference>
<dbReference type="Pfam" id="PF01494">
    <property type="entry name" value="FAD_binding_3"/>
    <property type="match status" value="1"/>
</dbReference>
<keyword evidence="3" id="KW-0285">Flavoprotein</keyword>
<evidence type="ECO:0000256" key="8">
    <source>
        <dbReference type="SAM" id="SignalP"/>
    </source>
</evidence>
<dbReference type="PANTHER" id="PTHR47356">
    <property type="entry name" value="FAD-DEPENDENT MONOOXYGENASE ASQG-RELATED"/>
    <property type="match status" value="1"/>
</dbReference>
<evidence type="ECO:0000256" key="5">
    <source>
        <dbReference type="ARBA" id="ARBA00022801"/>
    </source>
</evidence>
<organism evidence="10 11">
    <name type="scientific">Phomopsis amygdali</name>
    <name type="common">Fusicoccum amygdali</name>
    <dbReference type="NCBI Taxonomy" id="1214568"/>
    <lineage>
        <taxon>Eukaryota</taxon>
        <taxon>Fungi</taxon>
        <taxon>Dikarya</taxon>
        <taxon>Ascomycota</taxon>
        <taxon>Pezizomycotina</taxon>
        <taxon>Sordariomycetes</taxon>
        <taxon>Sordariomycetidae</taxon>
        <taxon>Diaporthales</taxon>
        <taxon>Diaporthaceae</taxon>
        <taxon>Diaporthe</taxon>
    </lineage>
</organism>
<evidence type="ECO:0000256" key="7">
    <source>
        <dbReference type="ARBA" id="ARBA00023002"/>
    </source>
</evidence>
<evidence type="ECO:0000313" key="10">
    <source>
        <dbReference type="EMBL" id="KAK2606606.1"/>
    </source>
</evidence>
<evidence type="ECO:0000256" key="4">
    <source>
        <dbReference type="ARBA" id="ARBA00022729"/>
    </source>
</evidence>
<evidence type="ECO:0000259" key="9">
    <source>
        <dbReference type="Pfam" id="PF01494"/>
    </source>
</evidence>
<dbReference type="GO" id="GO:0016787">
    <property type="term" value="F:hydrolase activity"/>
    <property type="evidence" value="ECO:0007669"/>
    <property type="project" value="UniProtKB-KW"/>
</dbReference>
<keyword evidence="5" id="KW-0378">Hydrolase</keyword>
<dbReference type="Proteomes" id="UP001265746">
    <property type="component" value="Unassembled WGS sequence"/>
</dbReference>
<gene>
    <name evidence="10" type="ORF">N8I77_005342</name>
</gene>
<keyword evidence="11" id="KW-1185">Reference proteome</keyword>
<accession>A0AAD9W2U9</accession>
<protein>
    <recommendedName>
        <fullName evidence="9">FAD-binding domain-containing protein</fullName>
    </recommendedName>
</protein>
<evidence type="ECO:0000256" key="2">
    <source>
        <dbReference type="ARBA" id="ARBA00007992"/>
    </source>
</evidence>
<feature type="signal peptide" evidence="8">
    <location>
        <begin position="1"/>
        <end position="23"/>
    </location>
</feature>